<keyword evidence="2" id="KW-1185">Reference proteome</keyword>
<protein>
    <submittedName>
        <fullName evidence="1">Uncharacterized protein</fullName>
    </submittedName>
</protein>
<comment type="caution">
    <text evidence="1">The sequence shown here is derived from an EMBL/GenBank/DDBJ whole genome shotgun (WGS) entry which is preliminary data.</text>
</comment>
<name>A0ACC0UM08_9AGAM</name>
<gene>
    <name evidence="1" type="ORF">F5148DRAFT_973480</name>
</gene>
<sequence length="3112" mass="345965">MSRWFTNPLKELLGFVFSRFLAPYVENLDMGLVNLGIVQGQVTLGKLRIKKGVLDAFRLPIDVSEAGHLGKFSLSLHWLNLGNQPVQVLIEDVYLLVVPRKEDDQDPRELERRIQEVKQQRLQNAEALQMRTAGVQGMSTDGGDQSQGLIASFLAKLLNNIQVTVKNVHIRYEDNISVPGHPFAVGVTLSSFLAISVDENWVPAFIEGSSKTVHKLAKLEFLAVYFDTDAQSMAGLSYETAMDRFSSMIAREGAPKDHQFILKPVSGEGRVVLRQSASKDAPRFDIRLLLSEIGVLLDDHQFRDTISLLETIHMLRRRSRYAKYRRPEKLGESRPRALFIFAGNAILDSIRERRRRWTWAFFAERRDDRRRYVEIFKKKQLNIPVNEELSELEALEEKLSYEDIRFYRSISRSELRKDGALQKQVEEEKNNQVKQTSGWSSWLPTWGSSSLAQPAQPSQESPFSNMTEQQRKELYEVVDYDEKAALAESFELPKDALKTRIQAELKRGSFALKTDPHGIAGEIISVIFDKFQATAVQRPDNLEVSTSLGGVSVYDGTARDTLFSQIVHVKQDSPTFGITTERDPNDPFFYLRFEKNPLDERADTALAIRMRPMEIVYHRAYVEAIYKFFKPPADRLESVEALLIAAGGAIEGLRKETRAGLEYALQTHKTIDLQVDMNAPVIIIPESITTPKCTYLVIDAGHISIESDLASKEAIRQIRLKRAQQYTDDDYARLESLMYDKLGLKLEDAQFILGGDLQSCKNALNSRNDSSLHLIERINIDLLVQTSIVPSVANLARFKISGKLPTLQLNFSDSKYKSILRLLDVTIPKFNNGDHSAIESTAIIPSGYQLSAGLFDLPHTEYNVHDEDDEDDEDVKNDQPIDERNREVFKQRMFELSFQVTTLRASLYKSRSLTEKPLGHVSFDNFSLLLLLTQHDMKIAVRLGSLSMEVAEPGFEPLQLFSSVNGSTGGNDLLRVDYTRVQSDSPEYLSNYEGYDQIICVDVSTVIFRAAPEPLVTLYDLLMTTFVPSSPPGDTLSPAQSSSAVARPAPEPSSRPGKLRLLVRLASVQVTLTNAGARIATLSLSTADASVILSNTMNVHVRLGNLSLSDDSRTETASPAFKKLMFIEGDHLAELKYLTFDPQDPETNKGIHSFVSLTAASVTFHYLERPLHDIYVFFMKLARLKGLYDAATEVAVQRASEIERMGFSISVKTPIVVFPSNPSLSHDSLKMRLGEITASNDYRDGIPTTDASLRGMQLVSTIFYDGQPSTLKMIDDIAIDTEIIQSGGSISNPRPETEMNVKVSDVKLALTEVQYGMLIALSRSISLIFAGAPLEGAAQAQTPTTIQRDVVRFYDKDHNKSAVDSHPELDGQPGSTYPRTTLDLVLTIATVKLHLYGRQATSESTLKEHGIARFALSGNSVRVKMLSDGAMEAQVVLKSFTMSNTIPGPSKFREIIPAAQHDRNQFMLLYTLSGGSERSSLAVFTVDSPQILFSLSPVLSLMEFFMSAFGTSNSVVDRAIEASESSEEAKANTPAAEQAPVQFRIDLHDVSISVLEDDLDPDSQAIRLTVVQISLSQQARFLPSGILALNMTRAGMALLRMGRPEDARILDEVDLALTLDSRTKSSHQMTNIDISLKPIVLRASYRDIMLILRIVDKAMEAYERQTNALSGSKSTRPALASAAGARRVSGGSAQSTRLRPSQSNDPSSGTAHVVLSKEQLKASFDGFRLILIGDLHEQPLLHLIIKSFVLSLNDWSGELRAKTTVSTSITYWNLTNSHWEPLIDPWIFTASVSRELPSYALMAKVTSNERLNVNLSTAFIELSLETLNSLSRESEHVLQKARGIRAPYRIRNLTGTTLRVWSDGGRASRSTRANATTINDGETIDWRFDDWRTMREHAPSGDSSITVQFPDQAWEILGAVPVDREGEYSFVLRPKTEKCYTRILCQVKVEASTKIVTLRSTYRVHNRTLYPLEIAIGEGGDGTSSSGVVVVKLAPGQDYSLPLVKVGKCKLKVQPDQGFGYKWSIPKSLEDLVDAQAGSHSLTIHCDHKDPLEAAFRFHAFVKTDATGPPASWRYPKMDLDLMAPIQLENLLPYNLQYRIYDKDTDQNWRSYLRAGGIMPIHSVELSHLVLLNIEIDDTAFKASDFSIINTDGNSDLNIENRLALEDSRGRKLDLKLCYMHVRPPDAGGAVKVQIYSPYVIVNKTGLPFSVKSVRSHRAGNPQSVAGETPSVLSHATSSGNEFVFSIGQSSWSKAVSFEAPTADTALAISSKSQKLEEIHVGLSWTESSGKYKLTKVITLAPRFLVKNNLSEPICLREHSVVPQSVLEPGERVPLYTLRTKDKLLTVAFPGMNNQWSPPISIEDIGSVHFRLRRPGDGVRTHLIRADVKMDGATIFVSLNLSDDSWPFLIENDSSYAVSFCQTGAIQTNVDSAKLYPTYQLSQYTSCPYAWDFPAARVKELLLTVNGSSRSVDFLEIGDLVPFKFKVSEKHSAISIDVRASGHKQVLRLSNYDVETSLYRPKPRSSSSSVHVDSISSGTEAFEVITEDDQPNVSLEVVLEGIGTSLVNRRVVEVVYISLEKLKLDYTASPVSQSVILSCGTVQIDNQLHDATFPVVMQPTPIPSSASNVAALPTVQLSLIWLNDQEHGVLFVKYCSILLQALTIQADEDFLYAVYELSKIRGASWEDEQQHILIAQPVEILEPEDIPSERDLYFEVLELQPISLSLSFERTDRLSGEKLELRNPLAVVVNALTMAVGNVKDAPLRMNALAITDMRLTAVDLQTRIMYHYRQDVLRQLYRILGSADFIGNPVGLFTNVSSGVADIFYEPFHGAVMRHDIGVGIAKGAASFFKKTVFGLSDSVTKVTSSIGKGLSAATLDSEYQKQRRLNQRRNKPRHAIYGVTAGAEAFASSIASGVEGVVMKPIEGAESEGALGFFKGVGKGLVGAITKPAVGFFDLASNLSEGVRNTTTVFDHPARERVRLPRHVPPDGVLVPFSERSAIGQYWLKDLENGACREEIYVAHINLPGGDGVALLTVDRMLVFGTKKLRLNWDISLMQVQRVNNEDRGIRFVHKAGKDQDRYLILEDKSSQAWFYEQIAGVVKSFNARKRMDS</sequence>
<dbReference type="EMBL" id="JAGFNK010000008">
    <property type="protein sequence ID" value="KAI9512588.1"/>
    <property type="molecule type" value="Genomic_DNA"/>
</dbReference>
<evidence type="ECO:0000313" key="1">
    <source>
        <dbReference type="EMBL" id="KAI9512588.1"/>
    </source>
</evidence>
<dbReference type="Proteomes" id="UP001207468">
    <property type="component" value="Unassembled WGS sequence"/>
</dbReference>
<reference evidence="1" key="1">
    <citation type="submission" date="2021-03" db="EMBL/GenBank/DDBJ databases">
        <title>Evolutionary priming and transition to the ectomycorrhizal habit in an iconic lineage of mushroom-forming fungi: is preadaptation a requirement?</title>
        <authorList>
            <consortium name="DOE Joint Genome Institute"/>
            <person name="Looney B.P."/>
            <person name="Miyauchi S."/>
            <person name="Morin E."/>
            <person name="Drula E."/>
            <person name="Courty P.E."/>
            <person name="Chicoki N."/>
            <person name="Fauchery L."/>
            <person name="Kohler A."/>
            <person name="Kuo A."/>
            <person name="LaButti K."/>
            <person name="Pangilinan J."/>
            <person name="Lipzen A."/>
            <person name="Riley R."/>
            <person name="Andreopoulos W."/>
            <person name="He G."/>
            <person name="Johnson J."/>
            <person name="Barry K.W."/>
            <person name="Grigoriev I.V."/>
            <person name="Nagy L."/>
            <person name="Hibbett D."/>
            <person name="Henrissat B."/>
            <person name="Matheny P.B."/>
            <person name="Labbe J."/>
            <person name="Martin A.F."/>
        </authorList>
    </citation>
    <scope>NUCLEOTIDE SEQUENCE</scope>
    <source>
        <strain evidence="1">BPL698</strain>
    </source>
</reference>
<proteinExistence type="predicted"/>
<organism evidence="1 2">
    <name type="scientific">Russula earlei</name>
    <dbReference type="NCBI Taxonomy" id="71964"/>
    <lineage>
        <taxon>Eukaryota</taxon>
        <taxon>Fungi</taxon>
        <taxon>Dikarya</taxon>
        <taxon>Basidiomycota</taxon>
        <taxon>Agaricomycotina</taxon>
        <taxon>Agaricomycetes</taxon>
        <taxon>Russulales</taxon>
        <taxon>Russulaceae</taxon>
        <taxon>Russula</taxon>
    </lineage>
</organism>
<evidence type="ECO:0000313" key="2">
    <source>
        <dbReference type="Proteomes" id="UP001207468"/>
    </source>
</evidence>
<accession>A0ACC0UM08</accession>